<evidence type="ECO:0000256" key="4">
    <source>
        <dbReference type="PROSITE-ProRule" id="PRU00192"/>
    </source>
</evidence>
<dbReference type="GO" id="GO:0005737">
    <property type="term" value="C:cytoplasm"/>
    <property type="evidence" value="ECO:0007669"/>
    <property type="project" value="TreeGrafter"/>
</dbReference>
<protein>
    <recommendedName>
        <fullName evidence="10">Cytoplasmic protein</fullName>
    </recommendedName>
</protein>
<evidence type="ECO:0000259" key="6">
    <source>
        <dbReference type="PROSITE" id="PS50001"/>
    </source>
</evidence>
<dbReference type="FunFam" id="2.30.30.40:FF:000061">
    <property type="entry name" value="Cytoplasmic protein"/>
    <property type="match status" value="1"/>
</dbReference>
<keyword evidence="1 4" id="KW-0728">SH3 domain</keyword>
<dbReference type="GO" id="GO:0035591">
    <property type="term" value="F:signaling adaptor activity"/>
    <property type="evidence" value="ECO:0007669"/>
    <property type="project" value="TreeGrafter"/>
</dbReference>
<evidence type="ECO:0008006" key="10">
    <source>
        <dbReference type="Google" id="ProtNLM"/>
    </source>
</evidence>
<proteinExistence type="predicted"/>
<accession>A0A2T7NB50</accession>
<feature type="domain" description="SH3" evidence="7">
    <location>
        <begin position="7"/>
        <end position="66"/>
    </location>
</feature>
<dbReference type="Gene3D" id="3.30.505.10">
    <property type="entry name" value="SH2 domain"/>
    <property type="match status" value="1"/>
</dbReference>
<dbReference type="CDD" id="cd11766">
    <property type="entry name" value="SH3_Nck_2"/>
    <property type="match status" value="1"/>
</dbReference>
<evidence type="ECO:0000256" key="3">
    <source>
        <dbReference type="PROSITE-ProRule" id="PRU00191"/>
    </source>
</evidence>
<keyword evidence="2 3" id="KW-0727">SH2 domain</keyword>
<dbReference type="GO" id="GO:0030971">
    <property type="term" value="F:receptor tyrosine kinase binding"/>
    <property type="evidence" value="ECO:0007669"/>
    <property type="project" value="TreeGrafter"/>
</dbReference>
<dbReference type="Proteomes" id="UP000245119">
    <property type="component" value="Linkage Group LG14"/>
</dbReference>
<dbReference type="SUPFAM" id="SSF55550">
    <property type="entry name" value="SH2 domain"/>
    <property type="match status" value="1"/>
</dbReference>
<reference evidence="8 9" key="1">
    <citation type="submission" date="2018-04" db="EMBL/GenBank/DDBJ databases">
        <title>The genome of golden apple snail Pomacea canaliculata provides insight into stress tolerance and invasive adaptation.</title>
        <authorList>
            <person name="Liu C."/>
            <person name="Liu B."/>
            <person name="Ren Y."/>
            <person name="Zhang Y."/>
            <person name="Wang H."/>
            <person name="Li S."/>
            <person name="Jiang F."/>
            <person name="Yin L."/>
            <person name="Zhang G."/>
            <person name="Qian W."/>
            <person name="Fan W."/>
        </authorList>
    </citation>
    <scope>NUCLEOTIDE SEQUENCE [LARGE SCALE GENOMIC DNA]</scope>
    <source>
        <strain evidence="8">SZHN2017</strain>
        <tissue evidence="8">Muscle</tissue>
    </source>
</reference>
<dbReference type="PRINTS" id="PR00401">
    <property type="entry name" value="SH2DOMAIN"/>
</dbReference>
<dbReference type="FunFam" id="2.30.30.40:FF:000110">
    <property type="entry name" value="Cytoplasmic protein"/>
    <property type="match status" value="1"/>
</dbReference>
<dbReference type="SMART" id="SM00252">
    <property type="entry name" value="SH2"/>
    <property type="match status" value="1"/>
</dbReference>
<evidence type="ECO:0000259" key="7">
    <source>
        <dbReference type="PROSITE" id="PS50002"/>
    </source>
</evidence>
<dbReference type="AlphaFoldDB" id="A0A2T7NB50"/>
<dbReference type="InterPro" id="IPR001452">
    <property type="entry name" value="SH3_domain"/>
</dbReference>
<evidence type="ECO:0000313" key="8">
    <source>
        <dbReference type="EMBL" id="PVD18395.1"/>
    </source>
</evidence>
<feature type="domain" description="SH2" evidence="6">
    <location>
        <begin position="316"/>
        <end position="409"/>
    </location>
</feature>
<gene>
    <name evidence="8" type="ORF">C0Q70_20944</name>
</gene>
<dbReference type="SUPFAM" id="SSF50044">
    <property type="entry name" value="SH3-domain"/>
    <property type="match status" value="3"/>
</dbReference>
<dbReference type="GO" id="GO:0048013">
    <property type="term" value="P:ephrin receptor signaling pathway"/>
    <property type="evidence" value="ECO:0007669"/>
    <property type="project" value="TreeGrafter"/>
</dbReference>
<dbReference type="InterPro" id="IPR036860">
    <property type="entry name" value="SH2_dom_sf"/>
</dbReference>
<feature type="region of interest" description="Disordered" evidence="5">
    <location>
        <begin position="267"/>
        <end position="293"/>
    </location>
</feature>
<evidence type="ECO:0000256" key="2">
    <source>
        <dbReference type="ARBA" id="ARBA00022999"/>
    </source>
</evidence>
<dbReference type="PANTHER" id="PTHR19969">
    <property type="entry name" value="SH2-SH3 ADAPTOR PROTEIN-RELATED"/>
    <property type="match status" value="1"/>
</dbReference>
<dbReference type="PROSITE" id="PS50002">
    <property type="entry name" value="SH3"/>
    <property type="match status" value="3"/>
</dbReference>
<feature type="domain" description="SH3" evidence="7">
    <location>
        <begin position="120"/>
        <end position="180"/>
    </location>
</feature>
<dbReference type="Pfam" id="PF00018">
    <property type="entry name" value="SH3_1"/>
    <property type="match status" value="3"/>
</dbReference>
<dbReference type="InterPro" id="IPR000980">
    <property type="entry name" value="SH2"/>
</dbReference>
<feature type="compositionally biased region" description="Polar residues" evidence="5">
    <location>
        <begin position="87"/>
        <end position="111"/>
    </location>
</feature>
<dbReference type="Gene3D" id="2.30.30.40">
    <property type="entry name" value="SH3 Domains"/>
    <property type="match status" value="3"/>
</dbReference>
<dbReference type="OrthoDB" id="26539at2759"/>
<keyword evidence="9" id="KW-1185">Reference proteome</keyword>
<evidence type="ECO:0000256" key="1">
    <source>
        <dbReference type="ARBA" id="ARBA00022443"/>
    </source>
</evidence>
<dbReference type="PROSITE" id="PS50001">
    <property type="entry name" value="SH2"/>
    <property type="match status" value="1"/>
</dbReference>
<feature type="compositionally biased region" description="Low complexity" evidence="5">
    <location>
        <begin position="275"/>
        <end position="293"/>
    </location>
</feature>
<evidence type="ECO:0000313" key="9">
    <source>
        <dbReference type="Proteomes" id="UP000245119"/>
    </source>
</evidence>
<organism evidence="8 9">
    <name type="scientific">Pomacea canaliculata</name>
    <name type="common">Golden apple snail</name>
    <dbReference type="NCBI Taxonomy" id="400727"/>
    <lineage>
        <taxon>Eukaryota</taxon>
        <taxon>Metazoa</taxon>
        <taxon>Spiralia</taxon>
        <taxon>Lophotrochozoa</taxon>
        <taxon>Mollusca</taxon>
        <taxon>Gastropoda</taxon>
        <taxon>Caenogastropoda</taxon>
        <taxon>Architaenioglossa</taxon>
        <taxon>Ampullarioidea</taxon>
        <taxon>Ampullariidae</taxon>
        <taxon>Pomacea</taxon>
    </lineage>
</organism>
<name>A0A2T7NB50_POMCA</name>
<comment type="caution">
    <text evidence="8">The sequence shown here is derived from an EMBL/GenBank/DDBJ whole genome shotgun (WGS) entry which is preliminary data.</text>
</comment>
<dbReference type="Pfam" id="PF00017">
    <property type="entry name" value="SH2"/>
    <property type="match status" value="1"/>
</dbReference>
<sequence>MATMAEGEELQVVAKYDYTAENGQELSIRKSERLILLDDSKDWWRVKNSENRQGYVPSNYVKIAKPKSLFSSLLKKGAKKSKNDSKQQPSTCPSPSLNNGNTRPRNNLDNSAPASTQVLAQFLPAIVKFNYTAQRQDELTLVKGESILVMEKSSDGWWKGQKKDSTCGWFPSNYVEEDVTGGDTADNLLYSTAAGAEVGSGGSQSDVPELVLALYTFAGNKSGELPFEKGEKLEVLQASEEDPDWWQARNSRGEIGLIPRNYVTAAAHDQESDRTTSGSSSTPHSQSISSISNTSLAGVVGRRQFHVSGPLAERDWYYGKITRQQCEEILTRHAENGDFLIRDSESTTGHYTVVLKAPNRNKHFRVRVQDNTFEIGQQKFNSLDELIEHYKKHPIFKQENEKLYLIKPFSFPSPSSSDNF</sequence>
<feature type="domain" description="SH3" evidence="7">
    <location>
        <begin position="206"/>
        <end position="268"/>
    </location>
</feature>
<dbReference type="OMA" id="SYEPQRE"/>
<dbReference type="PRINTS" id="PR00452">
    <property type="entry name" value="SH3DOMAIN"/>
</dbReference>
<dbReference type="InterPro" id="IPR036028">
    <property type="entry name" value="SH3-like_dom_sf"/>
</dbReference>
<dbReference type="GO" id="GO:0016477">
    <property type="term" value="P:cell migration"/>
    <property type="evidence" value="ECO:0007669"/>
    <property type="project" value="TreeGrafter"/>
</dbReference>
<evidence type="ECO:0000256" key="5">
    <source>
        <dbReference type="SAM" id="MobiDB-lite"/>
    </source>
</evidence>
<dbReference type="PANTHER" id="PTHR19969:SF14">
    <property type="entry name" value="DREADLOCKS, ISOFORM B"/>
    <property type="match status" value="1"/>
</dbReference>
<feature type="region of interest" description="Disordered" evidence="5">
    <location>
        <begin position="76"/>
        <end position="111"/>
    </location>
</feature>
<dbReference type="InterPro" id="IPR051184">
    <property type="entry name" value="Tyrosine-phos_adapter"/>
</dbReference>
<dbReference type="STRING" id="400727.A0A2T7NB50"/>
<dbReference type="SMART" id="SM00326">
    <property type="entry name" value="SH3"/>
    <property type="match status" value="3"/>
</dbReference>
<dbReference type="EMBL" id="PZQS01000014">
    <property type="protein sequence ID" value="PVD18395.1"/>
    <property type="molecule type" value="Genomic_DNA"/>
</dbReference>
<dbReference type="CDD" id="cd11767">
    <property type="entry name" value="SH3_Nck_3"/>
    <property type="match status" value="1"/>
</dbReference>